<dbReference type="GO" id="GO:0005524">
    <property type="term" value="F:ATP binding"/>
    <property type="evidence" value="ECO:0007669"/>
    <property type="project" value="UniProtKB-KW"/>
</dbReference>
<dbReference type="PANTHER" id="PTHR24220">
    <property type="entry name" value="IMPORT ATP-BINDING PROTEIN"/>
    <property type="match status" value="1"/>
</dbReference>
<reference evidence="3" key="1">
    <citation type="submission" date="2022-07" db="EMBL/GenBank/DDBJ databases">
        <title>Faecal culturing of patients with breast cancer.</title>
        <authorList>
            <person name="Teng N.M.Y."/>
            <person name="Kiu R."/>
            <person name="Evans R."/>
            <person name="Baker D.J."/>
            <person name="Zenner C."/>
            <person name="Robinson S.D."/>
            <person name="Hall L.J."/>
        </authorList>
    </citation>
    <scope>NUCLEOTIDE SEQUENCE</scope>
    <source>
        <strain evidence="3">LH1062</strain>
    </source>
</reference>
<organism evidence="3 4">
    <name type="scientific">Allocoprobacillus halotolerans</name>
    <dbReference type="NCBI Taxonomy" id="2944914"/>
    <lineage>
        <taxon>Bacteria</taxon>
        <taxon>Bacillati</taxon>
        <taxon>Bacillota</taxon>
        <taxon>Erysipelotrichia</taxon>
        <taxon>Erysipelotrichales</taxon>
        <taxon>Erysipelotrichaceae</taxon>
        <taxon>Allocoprobacillus</taxon>
    </lineage>
</organism>
<evidence type="ECO:0000259" key="2">
    <source>
        <dbReference type="Pfam" id="PF00005"/>
    </source>
</evidence>
<dbReference type="Pfam" id="PF00005">
    <property type="entry name" value="ABC_tran"/>
    <property type="match status" value="1"/>
</dbReference>
<dbReference type="Proteomes" id="UP001060112">
    <property type="component" value="Chromosome"/>
</dbReference>
<feature type="transmembrane region" description="Helical" evidence="1">
    <location>
        <begin position="200"/>
        <end position="222"/>
    </location>
</feature>
<gene>
    <name evidence="3" type="ORF">NMU03_01455</name>
</gene>
<evidence type="ECO:0000313" key="3">
    <source>
        <dbReference type="EMBL" id="UTY40920.1"/>
    </source>
</evidence>
<dbReference type="SUPFAM" id="SSF52540">
    <property type="entry name" value="P-loop containing nucleoside triphosphate hydrolases"/>
    <property type="match status" value="1"/>
</dbReference>
<protein>
    <submittedName>
        <fullName evidence="3">ATP-binding cassette domain-containing protein</fullName>
    </submittedName>
</protein>
<keyword evidence="1" id="KW-1133">Transmembrane helix</keyword>
<accession>A0ABY5IAF3</accession>
<keyword evidence="3" id="KW-0067">ATP-binding</keyword>
<keyword evidence="1" id="KW-0812">Transmembrane</keyword>
<proteinExistence type="predicted"/>
<dbReference type="InterPro" id="IPR015854">
    <property type="entry name" value="ABC_transpr_LolD-like"/>
</dbReference>
<dbReference type="InterPro" id="IPR027417">
    <property type="entry name" value="P-loop_NTPase"/>
</dbReference>
<keyword evidence="4" id="KW-1185">Reference proteome</keyword>
<dbReference type="EMBL" id="CP101620">
    <property type="protein sequence ID" value="UTY40920.1"/>
    <property type="molecule type" value="Genomic_DNA"/>
</dbReference>
<keyword evidence="1" id="KW-0472">Membrane</keyword>
<keyword evidence="3" id="KW-0547">Nucleotide-binding</keyword>
<evidence type="ECO:0000256" key="1">
    <source>
        <dbReference type="SAM" id="Phobius"/>
    </source>
</evidence>
<feature type="domain" description="ABC transporter" evidence="2">
    <location>
        <begin position="12"/>
        <end position="107"/>
    </location>
</feature>
<evidence type="ECO:0000313" key="4">
    <source>
        <dbReference type="Proteomes" id="UP001060112"/>
    </source>
</evidence>
<dbReference type="Gene3D" id="3.40.50.300">
    <property type="entry name" value="P-loop containing nucleotide triphosphate hydrolases"/>
    <property type="match status" value="1"/>
</dbReference>
<dbReference type="InterPro" id="IPR003439">
    <property type="entry name" value="ABC_transporter-like_ATP-bd"/>
</dbReference>
<name>A0ABY5IAF3_9FIRM</name>
<sequence>MSAFDFAGIDITHMDDDEKQKFILKHISFVSQNYDFISDLRILDHIKLIHEITQSSNDYEEIINELNIGDLLNKYPNELSGGEKSRISLYLAILKNPDIIILDEPTASLDLYNTQCVIDVLSKIKTNKIVIVATHDEKIIHCSDKIYSIEGKTLILKTEDNHMLCDKELDNVDKNYKVIPKNISKILTRMKKHEKIYQKIVMFMTIMMISFSSFATGFNNIVKTTNTNMMNQLSSTEILIYKPSGGYPDQGISHSSEGNEIVDTNELESIKNISHVDEIRPRVDIEMCNPFVLMIEDKNYRAQNSKYNLIIKDNGKDIDKTMELSNAPTLNSYYNDKDYSQAILREFNQKNGVYISKMLADYLCDNIEDLNGTSLEFDIYIPVYNSVGKAWAESSNGDIFWPNITSCKVERITLPVSGILKSSSMGINNSQSYAIYVENQIIMNLVDKYKPISSRTCYLIKSDDFKFSVDKKPLKKIF</sequence>